<feature type="disulfide bond" evidence="10">
    <location>
        <begin position="386"/>
        <end position="404"/>
    </location>
</feature>
<keyword evidence="7" id="KW-0472">Membrane</keyword>
<feature type="disulfide bond" evidence="10">
    <location>
        <begin position="224"/>
        <end position="242"/>
    </location>
</feature>
<dbReference type="GO" id="GO:0016192">
    <property type="term" value="P:vesicle-mediated transport"/>
    <property type="evidence" value="ECO:0007669"/>
    <property type="project" value="UniProtKB-ARBA"/>
</dbReference>
<keyword evidence="4" id="KW-0732">Signal</keyword>
<dbReference type="SUPFAM" id="SSF57424">
    <property type="entry name" value="LDL receptor-like module"/>
    <property type="match status" value="8"/>
</dbReference>
<proteinExistence type="predicted"/>
<dbReference type="Proteomes" id="UP000270094">
    <property type="component" value="Unassembled WGS sequence"/>
</dbReference>
<dbReference type="InterPro" id="IPR023415">
    <property type="entry name" value="LDLR_class-A_CS"/>
</dbReference>
<comment type="caution">
    <text evidence="10">Lacks conserved residue(s) required for the propagation of feature annotation.</text>
</comment>
<feature type="disulfide bond" evidence="10">
    <location>
        <begin position="379"/>
        <end position="391"/>
    </location>
</feature>
<evidence type="ECO:0000256" key="6">
    <source>
        <dbReference type="ARBA" id="ARBA00022989"/>
    </source>
</evidence>
<dbReference type="PANTHER" id="PTHR24270">
    <property type="entry name" value="LOW-DENSITY LIPOPROTEIN RECEPTOR-RELATED"/>
    <property type="match status" value="1"/>
</dbReference>
<dbReference type="FunFam" id="4.10.400.10:FF:000113">
    <property type="entry name" value="Low-density lipoprotein receptor-related protein 8"/>
    <property type="match status" value="1"/>
</dbReference>
<evidence type="ECO:0000256" key="2">
    <source>
        <dbReference type="ARBA" id="ARBA00004308"/>
    </source>
</evidence>
<dbReference type="PROSITE" id="PS01209">
    <property type="entry name" value="LDLRA_1"/>
    <property type="match status" value="1"/>
</dbReference>
<evidence type="ECO:0000256" key="4">
    <source>
        <dbReference type="ARBA" id="ARBA00022729"/>
    </source>
</evidence>
<dbReference type="InterPro" id="IPR036055">
    <property type="entry name" value="LDL_receptor-like_sf"/>
</dbReference>
<feature type="disulfide bond" evidence="10">
    <location>
        <begin position="4"/>
        <end position="16"/>
    </location>
</feature>
<evidence type="ECO:0000256" key="5">
    <source>
        <dbReference type="ARBA" id="ARBA00022737"/>
    </source>
</evidence>
<evidence type="ECO:0000313" key="12">
    <source>
        <dbReference type="Proteomes" id="UP000270094"/>
    </source>
</evidence>
<dbReference type="PROSITE" id="PS50068">
    <property type="entry name" value="LDLRA_2"/>
    <property type="match status" value="8"/>
</dbReference>
<dbReference type="OrthoDB" id="9990982at2759"/>
<comment type="subcellular location">
    <subcellularLocation>
        <location evidence="2">Endomembrane system</location>
    </subcellularLocation>
    <subcellularLocation>
        <location evidence="1">Membrane</location>
        <topology evidence="1">Single-pass membrane protein</topology>
    </subcellularLocation>
</comment>
<evidence type="ECO:0000256" key="7">
    <source>
        <dbReference type="ARBA" id="ARBA00023136"/>
    </source>
</evidence>
<dbReference type="GO" id="GO:0012505">
    <property type="term" value="C:endomembrane system"/>
    <property type="evidence" value="ECO:0007669"/>
    <property type="project" value="UniProtKB-SubCell"/>
</dbReference>
<feature type="disulfide bond" evidence="10">
    <location>
        <begin position="106"/>
        <end position="121"/>
    </location>
</feature>
<reference evidence="11 12" key="1">
    <citation type="submission" date="2018-11" db="EMBL/GenBank/DDBJ databases">
        <authorList>
            <consortium name="Pathogen Informatics"/>
        </authorList>
    </citation>
    <scope>NUCLEOTIDE SEQUENCE [LARGE SCALE GENOMIC DNA]</scope>
</reference>
<feature type="disulfide bond" evidence="10">
    <location>
        <begin position="23"/>
        <end position="38"/>
    </location>
</feature>
<dbReference type="GO" id="GO:0005886">
    <property type="term" value="C:plasma membrane"/>
    <property type="evidence" value="ECO:0007669"/>
    <property type="project" value="TreeGrafter"/>
</dbReference>
<dbReference type="FunFam" id="4.10.400.10:FF:000034">
    <property type="entry name" value="Low-density lipoprotein receptor-related protein 2"/>
    <property type="match status" value="1"/>
</dbReference>
<keyword evidence="12" id="KW-1185">Reference proteome</keyword>
<dbReference type="InterPro" id="IPR002172">
    <property type="entry name" value="LDrepeatLR_classA_rpt"/>
</dbReference>
<dbReference type="EMBL" id="UYYB01004604">
    <property type="protein sequence ID" value="VDM67108.1"/>
    <property type="molecule type" value="Genomic_DNA"/>
</dbReference>
<dbReference type="Pfam" id="PF00057">
    <property type="entry name" value="Ldl_recept_a"/>
    <property type="match status" value="8"/>
</dbReference>
<feature type="disulfide bond" evidence="10">
    <location>
        <begin position="155"/>
        <end position="170"/>
    </location>
</feature>
<dbReference type="AlphaFoldDB" id="A0A3P7KF83"/>
<dbReference type="Gene3D" id="4.10.400.10">
    <property type="entry name" value="Low-density Lipoprotein Receptor"/>
    <property type="match status" value="8"/>
</dbReference>
<evidence type="ECO:0000313" key="11">
    <source>
        <dbReference type="EMBL" id="VDM67108.1"/>
    </source>
</evidence>
<feature type="disulfide bond" evidence="10">
    <location>
        <begin position="11"/>
        <end position="29"/>
    </location>
</feature>
<evidence type="ECO:0000256" key="9">
    <source>
        <dbReference type="ARBA" id="ARBA00023180"/>
    </source>
</evidence>
<feature type="disulfide bond" evidence="10">
    <location>
        <begin position="182"/>
        <end position="200"/>
    </location>
</feature>
<feature type="disulfide bond" evidence="10">
    <location>
        <begin position="217"/>
        <end position="229"/>
    </location>
</feature>
<protein>
    <submittedName>
        <fullName evidence="11">Uncharacterized protein</fullName>
    </submittedName>
</protein>
<dbReference type="InterPro" id="IPR050685">
    <property type="entry name" value="LDLR"/>
</dbReference>
<dbReference type="SMART" id="SM00192">
    <property type="entry name" value="LDLa"/>
    <property type="match status" value="8"/>
</dbReference>
<evidence type="ECO:0000256" key="1">
    <source>
        <dbReference type="ARBA" id="ARBA00004167"/>
    </source>
</evidence>
<keyword evidence="6" id="KW-1133">Transmembrane helix</keyword>
<feature type="non-terminal residue" evidence="11">
    <location>
        <position position="435"/>
    </location>
</feature>
<organism evidence="11 12">
    <name type="scientific">Strongylus vulgaris</name>
    <name type="common">Blood worm</name>
    <dbReference type="NCBI Taxonomy" id="40348"/>
    <lineage>
        <taxon>Eukaryota</taxon>
        <taxon>Metazoa</taxon>
        <taxon>Ecdysozoa</taxon>
        <taxon>Nematoda</taxon>
        <taxon>Chromadorea</taxon>
        <taxon>Rhabditida</taxon>
        <taxon>Rhabditina</taxon>
        <taxon>Rhabditomorpha</taxon>
        <taxon>Strongyloidea</taxon>
        <taxon>Strongylidae</taxon>
        <taxon>Strongylus</taxon>
    </lineage>
</organism>
<feature type="disulfide bond" evidence="10">
    <location>
        <begin position="40"/>
        <end position="52"/>
    </location>
</feature>
<evidence type="ECO:0000256" key="3">
    <source>
        <dbReference type="ARBA" id="ARBA00022692"/>
    </source>
</evidence>
<evidence type="ECO:0000256" key="10">
    <source>
        <dbReference type="PROSITE-ProRule" id="PRU00124"/>
    </source>
</evidence>
<feature type="disulfide bond" evidence="10">
    <location>
        <begin position="47"/>
        <end position="65"/>
    </location>
</feature>
<evidence type="ECO:0000256" key="8">
    <source>
        <dbReference type="ARBA" id="ARBA00023157"/>
    </source>
</evidence>
<dbReference type="PRINTS" id="PR00261">
    <property type="entry name" value="LDLRECEPTOR"/>
</dbReference>
<keyword evidence="8 10" id="KW-1015">Disulfide bond</keyword>
<name>A0A3P7KF83_STRVU</name>
<accession>A0A3P7KF83</accession>
<keyword evidence="9" id="KW-0325">Glycoprotein</keyword>
<feature type="disulfide bond" evidence="10">
    <location>
        <begin position="59"/>
        <end position="74"/>
    </location>
</feature>
<gene>
    <name evidence="11" type="ORF">SVUK_LOCUS2106</name>
</gene>
<feature type="disulfide bond" evidence="10">
    <location>
        <begin position="194"/>
        <end position="209"/>
    </location>
</feature>
<dbReference type="CDD" id="cd00112">
    <property type="entry name" value="LDLa"/>
    <property type="match status" value="7"/>
</dbReference>
<keyword evidence="3" id="KW-0812">Transmembrane</keyword>
<keyword evidence="5" id="KW-0677">Repeat</keyword>
<feature type="non-terminal residue" evidence="11">
    <location>
        <position position="1"/>
    </location>
</feature>
<sequence>QRTCRPGYFNCGSGLCVALSKKCDRNNDCLNFADEVDCECNENEFRCDSGICIAGKLRCDLKPDCNDASDEKNCPPRDCSNATDFDIPGLVNCEGTTQCILPQWKCDGSNDCWDNSDEKDCDEIVLPILPGLRPCKPDEFTCGRTRSCLPRGWVCDGQKDCADGSDEMDCVNSCRIGLDFACRSGDCVHIDRKCDGNKDCPDGDDELDCDTLLHDDCDAASFRCRNGRCISAEWVCDGADDCADAGMSGVSSDEANCTGMRDSWVHLACCGFALAFSLYTDLTASHQLGHLRSLKFFKPSYSETRSIAILEQYLSTRCTLDEFLCRAAGTSQHSCISKIHQCDGFTDCIGGSDENRTECSECFSDNRSTPLQRGKADRCGEESFRCRSGQCIPKSWICNGLPDCTDESDEDKQVILQSLLMCSTRSSECALDEVA</sequence>